<accession>A0A4C1USE3</accession>
<dbReference type="EMBL" id="BGZK01000214">
    <property type="protein sequence ID" value="GBP28947.1"/>
    <property type="molecule type" value="Genomic_DNA"/>
</dbReference>
<dbReference type="AlphaFoldDB" id="A0A4C1USE3"/>
<evidence type="ECO:0000313" key="2">
    <source>
        <dbReference type="EMBL" id="GBP28947.1"/>
    </source>
</evidence>
<sequence length="239" mass="25895">MVTAVQVYWQSQRSPQCIAALLGRNRIFDREKSGLPLCIVDPHLDSASACISGILMGQLPRHIKPLPLLPATPSCPTSPIQIPNHGRVSLDVRHLASGSTTLRSVTLLLPKWKYVHMFSEPDAYLQSCSTRAMMSAILNHTGRNRDLSSSKILSYLSIRPMPGAGILMGVTYHETRVPHLRSNLLSRWNESGVLPQKEGFVAKYGGVGAGGGRGRNSPSTAGAGGEVRSPLTLPGYLHR</sequence>
<evidence type="ECO:0000313" key="3">
    <source>
        <dbReference type="Proteomes" id="UP000299102"/>
    </source>
</evidence>
<name>A0A4C1USE3_EUMVA</name>
<gene>
    <name evidence="2" type="ORF">EVAR_83846_1</name>
</gene>
<feature type="region of interest" description="Disordered" evidence="1">
    <location>
        <begin position="211"/>
        <end position="239"/>
    </location>
</feature>
<comment type="caution">
    <text evidence="2">The sequence shown here is derived from an EMBL/GenBank/DDBJ whole genome shotgun (WGS) entry which is preliminary data.</text>
</comment>
<proteinExistence type="predicted"/>
<evidence type="ECO:0000256" key="1">
    <source>
        <dbReference type="SAM" id="MobiDB-lite"/>
    </source>
</evidence>
<dbReference type="Proteomes" id="UP000299102">
    <property type="component" value="Unassembled WGS sequence"/>
</dbReference>
<protein>
    <submittedName>
        <fullName evidence="2">Uncharacterized protein</fullName>
    </submittedName>
</protein>
<reference evidence="2 3" key="1">
    <citation type="journal article" date="2019" name="Commun. Biol.">
        <title>The bagworm genome reveals a unique fibroin gene that provides high tensile strength.</title>
        <authorList>
            <person name="Kono N."/>
            <person name="Nakamura H."/>
            <person name="Ohtoshi R."/>
            <person name="Tomita M."/>
            <person name="Numata K."/>
            <person name="Arakawa K."/>
        </authorList>
    </citation>
    <scope>NUCLEOTIDE SEQUENCE [LARGE SCALE GENOMIC DNA]</scope>
</reference>
<organism evidence="2 3">
    <name type="scientific">Eumeta variegata</name>
    <name type="common">Bagworm moth</name>
    <name type="synonym">Eumeta japonica</name>
    <dbReference type="NCBI Taxonomy" id="151549"/>
    <lineage>
        <taxon>Eukaryota</taxon>
        <taxon>Metazoa</taxon>
        <taxon>Ecdysozoa</taxon>
        <taxon>Arthropoda</taxon>
        <taxon>Hexapoda</taxon>
        <taxon>Insecta</taxon>
        <taxon>Pterygota</taxon>
        <taxon>Neoptera</taxon>
        <taxon>Endopterygota</taxon>
        <taxon>Lepidoptera</taxon>
        <taxon>Glossata</taxon>
        <taxon>Ditrysia</taxon>
        <taxon>Tineoidea</taxon>
        <taxon>Psychidae</taxon>
        <taxon>Oiketicinae</taxon>
        <taxon>Eumeta</taxon>
    </lineage>
</organism>
<keyword evidence="3" id="KW-1185">Reference proteome</keyword>